<dbReference type="InterPro" id="IPR011050">
    <property type="entry name" value="Pectin_lyase_fold/virulence"/>
</dbReference>
<evidence type="ECO:0000313" key="2">
    <source>
        <dbReference type="EMBL" id="GAA0587067.1"/>
    </source>
</evidence>
<keyword evidence="3" id="KW-1185">Reference proteome</keyword>
<dbReference type="EMBL" id="BAAACA010000009">
    <property type="protein sequence ID" value="GAA0587067.1"/>
    <property type="molecule type" value="Genomic_DNA"/>
</dbReference>
<dbReference type="SUPFAM" id="SSF51126">
    <property type="entry name" value="Pectin lyase-like"/>
    <property type="match status" value="2"/>
</dbReference>
<reference evidence="3" key="1">
    <citation type="journal article" date="2019" name="Int. J. Syst. Evol. Microbiol.">
        <title>The Global Catalogue of Microorganisms (GCM) 10K type strain sequencing project: providing services to taxonomists for standard genome sequencing and annotation.</title>
        <authorList>
            <consortium name="The Broad Institute Genomics Platform"/>
            <consortium name="The Broad Institute Genome Sequencing Center for Infectious Disease"/>
            <person name="Wu L."/>
            <person name="Ma J."/>
        </authorList>
    </citation>
    <scope>NUCLEOTIDE SEQUENCE [LARGE SCALE GENOMIC DNA]</scope>
    <source>
        <strain evidence="3">JCM 5067</strain>
    </source>
</reference>
<dbReference type="Proteomes" id="UP001500668">
    <property type="component" value="Unassembled WGS sequence"/>
</dbReference>
<sequence>MPSMDPGTASPRLSRRSLLDRAAFGTAGLAATGLASATVLGAQPASAATPSGTWKVYYVDSSAGTTEAPVQAALNAAKSAGGGHVVVGPGTWTIGAYLRIGADTRLTLTPGTTFRRTGTTQFMLMNGTWGDTAGGSGYSGPGNIVVEGGVWDVAGPQPADDDQGWMGISIWHATDVTIRDLRVVNVSNWHAVEFGAVRNGRVENCRFSGWTGTANRISWGTEAVQLDSARVGGTVIGAEDGTACSDIVVRDNYCGSGSTVGGVTYGAFPTLVGSHGFDARNSHERVQIVSNTVHGSRSFAIHPYATNQTVVADNTMDDCFGGIRATYANSGGAVAGFQDLVVTGNIIQGAGAKDRGIDVMGGSASSGTSASRVVISGNVVAGAVAAGIRAYYAPDALISGNTVSGSNDKGIHVDSSPGCAVTGNVVRNGPNGVTVASSANTLVNGNSLLGTTTPIAVSAADSPGCLITANLPV</sequence>
<dbReference type="Gene3D" id="2.160.20.10">
    <property type="entry name" value="Single-stranded right-handed beta-helix, Pectin lyase-like"/>
    <property type="match status" value="1"/>
</dbReference>
<dbReference type="SMART" id="SM00710">
    <property type="entry name" value="PbH1"/>
    <property type="match status" value="9"/>
</dbReference>
<gene>
    <name evidence="2" type="ORF">GCM10010394_15180</name>
</gene>
<dbReference type="InterPro" id="IPR006311">
    <property type="entry name" value="TAT_signal"/>
</dbReference>
<protein>
    <recommendedName>
        <fullName evidence="1">Periplasmic copper-binding protein NosD beta helix domain-containing protein</fullName>
    </recommendedName>
</protein>
<name>A0ABP3QCH5_9ACTN</name>
<dbReference type="RefSeq" id="WP_344071511.1">
    <property type="nucleotide sequence ID" value="NZ_BAAACA010000009.1"/>
</dbReference>
<proteinExistence type="predicted"/>
<dbReference type="NCBIfam" id="TIGR03804">
    <property type="entry name" value="para_beta_helix"/>
    <property type="match status" value="1"/>
</dbReference>
<dbReference type="InterPro" id="IPR007742">
    <property type="entry name" value="NosD_dom"/>
</dbReference>
<comment type="caution">
    <text evidence="2">The sequence shown here is derived from an EMBL/GenBank/DDBJ whole genome shotgun (WGS) entry which is preliminary data.</text>
</comment>
<evidence type="ECO:0000259" key="1">
    <source>
        <dbReference type="Pfam" id="PF05048"/>
    </source>
</evidence>
<dbReference type="Pfam" id="PF05048">
    <property type="entry name" value="NosD"/>
    <property type="match status" value="1"/>
</dbReference>
<accession>A0ABP3QCH5</accession>
<feature type="domain" description="Periplasmic copper-binding protein NosD beta helix" evidence="1">
    <location>
        <begin position="284"/>
        <end position="455"/>
    </location>
</feature>
<evidence type="ECO:0000313" key="3">
    <source>
        <dbReference type="Proteomes" id="UP001500668"/>
    </source>
</evidence>
<dbReference type="PROSITE" id="PS51318">
    <property type="entry name" value="TAT"/>
    <property type="match status" value="1"/>
</dbReference>
<dbReference type="InterPro" id="IPR022441">
    <property type="entry name" value="Para_beta_helix_rpt-2"/>
</dbReference>
<organism evidence="2 3">
    <name type="scientific">Streptomyces crystallinus</name>
    <dbReference type="NCBI Taxonomy" id="68191"/>
    <lineage>
        <taxon>Bacteria</taxon>
        <taxon>Bacillati</taxon>
        <taxon>Actinomycetota</taxon>
        <taxon>Actinomycetes</taxon>
        <taxon>Kitasatosporales</taxon>
        <taxon>Streptomycetaceae</taxon>
        <taxon>Streptomyces</taxon>
    </lineage>
</organism>
<dbReference type="InterPro" id="IPR006626">
    <property type="entry name" value="PbH1"/>
</dbReference>
<dbReference type="InterPro" id="IPR012334">
    <property type="entry name" value="Pectin_lyas_fold"/>
</dbReference>